<dbReference type="SUPFAM" id="SSF49493">
    <property type="entry name" value="HSP40/DnaJ peptide-binding domain"/>
    <property type="match status" value="2"/>
</dbReference>
<feature type="binding site" evidence="9">
    <location>
        <position position="202"/>
    </location>
    <ligand>
        <name>Zn(2+)</name>
        <dbReference type="ChEBI" id="CHEBI:29105"/>
        <label>1</label>
    </ligand>
</feature>
<evidence type="ECO:0000256" key="10">
    <source>
        <dbReference type="PROSITE-ProRule" id="PRU00546"/>
    </source>
</evidence>
<dbReference type="FunFam" id="2.10.230.10:FF:000002">
    <property type="entry name" value="Molecular chaperone DnaJ"/>
    <property type="match status" value="1"/>
</dbReference>
<comment type="subunit">
    <text evidence="9">Homodimer.</text>
</comment>
<dbReference type="GO" id="GO:0006260">
    <property type="term" value="P:DNA replication"/>
    <property type="evidence" value="ECO:0007669"/>
    <property type="project" value="UniProtKB-KW"/>
</dbReference>
<feature type="binding site" evidence="9">
    <location>
        <position position="199"/>
    </location>
    <ligand>
        <name>Zn(2+)</name>
        <dbReference type="ChEBI" id="CHEBI:29105"/>
        <label>1</label>
    </ligand>
</feature>
<feature type="repeat" description="CXXCXGXG motif" evidence="9">
    <location>
        <begin position="185"/>
        <end position="192"/>
    </location>
</feature>
<dbReference type="GO" id="GO:0051082">
    <property type="term" value="F:unfolded protein binding"/>
    <property type="evidence" value="ECO:0007669"/>
    <property type="project" value="UniProtKB-UniRule"/>
</dbReference>
<evidence type="ECO:0000313" key="14">
    <source>
        <dbReference type="Proteomes" id="UP000650524"/>
    </source>
</evidence>
<dbReference type="InterPro" id="IPR036869">
    <property type="entry name" value="J_dom_sf"/>
</dbReference>
<dbReference type="CDD" id="cd10747">
    <property type="entry name" value="DnaJ_C"/>
    <property type="match status" value="1"/>
</dbReference>
<dbReference type="InterPro" id="IPR036410">
    <property type="entry name" value="HSP_DnaJ_Cys-rich_dom_sf"/>
</dbReference>
<keyword evidence="9" id="KW-0346">Stress response</keyword>
<dbReference type="FunFam" id="1.10.287.110:FF:000034">
    <property type="entry name" value="Chaperone protein DnaJ"/>
    <property type="match status" value="1"/>
</dbReference>
<evidence type="ECO:0000259" key="11">
    <source>
        <dbReference type="PROSITE" id="PS50076"/>
    </source>
</evidence>
<evidence type="ECO:0000256" key="2">
    <source>
        <dbReference type="ARBA" id="ARBA00022737"/>
    </source>
</evidence>
<dbReference type="InterPro" id="IPR008971">
    <property type="entry name" value="HSP40/DnaJ_pept-bd"/>
</dbReference>
<protein>
    <recommendedName>
        <fullName evidence="8 9">Chaperone protein DnaJ</fullName>
    </recommendedName>
</protein>
<feature type="repeat" description="CXXCXGXG motif" evidence="9">
    <location>
        <begin position="163"/>
        <end position="170"/>
    </location>
</feature>
<feature type="binding site" evidence="9">
    <location>
        <position position="163"/>
    </location>
    <ligand>
        <name>Zn(2+)</name>
        <dbReference type="ChEBI" id="CHEBI:29105"/>
        <label>2</label>
    </ligand>
</feature>
<evidence type="ECO:0000256" key="8">
    <source>
        <dbReference type="ARBA" id="ARBA00067609"/>
    </source>
</evidence>
<dbReference type="Gene3D" id="1.10.287.110">
    <property type="entry name" value="DnaJ domain"/>
    <property type="match status" value="1"/>
</dbReference>
<dbReference type="SMART" id="SM00271">
    <property type="entry name" value="DnaJ"/>
    <property type="match status" value="1"/>
</dbReference>
<dbReference type="SUPFAM" id="SSF46565">
    <property type="entry name" value="Chaperone J-domain"/>
    <property type="match status" value="1"/>
</dbReference>
<dbReference type="Gene3D" id="2.10.230.10">
    <property type="entry name" value="Heat shock protein DnaJ, cysteine-rich domain"/>
    <property type="match status" value="1"/>
</dbReference>
<dbReference type="PROSITE" id="PS00636">
    <property type="entry name" value="DNAJ_1"/>
    <property type="match status" value="1"/>
</dbReference>
<comment type="domain">
    <text evidence="9">The J domain is necessary and sufficient to stimulate DnaK ATPase activity. Zinc center 1 plays an important role in the autonomous, DnaK-independent chaperone activity of DnaJ. Zinc center 2 is essential for interaction with DnaK and for DnaJ activity.</text>
</comment>
<feature type="binding site" evidence="9">
    <location>
        <position position="166"/>
    </location>
    <ligand>
        <name>Zn(2+)</name>
        <dbReference type="ChEBI" id="CHEBI:29105"/>
        <label>2</label>
    </ligand>
</feature>
<reference evidence="13 14" key="1">
    <citation type="submission" date="2020-08" db="EMBL/GenBank/DDBJ databases">
        <title>Bridging the membrane lipid divide: bacteria of the FCB group superphylum have the potential to synthesize archaeal ether lipids.</title>
        <authorList>
            <person name="Villanueva L."/>
            <person name="Von Meijenfeldt F.A.B."/>
            <person name="Westbye A.B."/>
            <person name="Yadav S."/>
            <person name="Hopmans E.C."/>
            <person name="Dutilh B.E."/>
            <person name="Sinninghe Damste J.S."/>
        </authorList>
    </citation>
    <scope>NUCLEOTIDE SEQUENCE [LARGE SCALE GENOMIC DNA]</scope>
    <source>
        <strain evidence="13">NIOZ-UU27</strain>
    </source>
</reference>
<proteinExistence type="inferred from homology"/>
<dbReference type="GO" id="GO:0042026">
    <property type="term" value="P:protein refolding"/>
    <property type="evidence" value="ECO:0007669"/>
    <property type="project" value="TreeGrafter"/>
</dbReference>
<dbReference type="PROSITE" id="PS51188">
    <property type="entry name" value="ZF_CR"/>
    <property type="match status" value="1"/>
</dbReference>
<dbReference type="Pfam" id="PF01556">
    <property type="entry name" value="DnaJ_C"/>
    <property type="match status" value="1"/>
</dbReference>
<dbReference type="NCBIfam" id="NF008035">
    <property type="entry name" value="PRK10767.1"/>
    <property type="match status" value="1"/>
</dbReference>
<dbReference type="GO" id="GO:0005524">
    <property type="term" value="F:ATP binding"/>
    <property type="evidence" value="ECO:0007669"/>
    <property type="project" value="InterPro"/>
</dbReference>
<feature type="zinc finger region" description="CR-type" evidence="10">
    <location>
        <begin position="133"/>
        <end position="211"/>
    </location>
</feature>
<dbReference type="PANTHER" id="PTHR43096:SF52">
    <property type="entry name" value="DNAJ HOMOLOG 1, MITOCHONDRIAL-RELATED"/>
    <property type="match status" value="1"/>
</dbReference>
<evidence type="ECO:0000256" key="1">
    <source>
        <dbReference type="ARBA" id="ARBA00022723"/>
    </source>
</evidence>
<dbReference type="Proteomes" id="UP000650524">
    <property type="component" value="Unassembled WGS sequence"/>
</dbReference>
<dbReference type="GO" id="GO:0005737">
    <property type="term" value="C:cytoplasm"/>
    <property type="evidence" value="ECO:0007669"/>
    <property type="project" value="UniProtKB-SubCell"/>
</dbReference>
<dbReference type="FunFam" id="2.60.260.20:FF:000005">
    <property type="entry name" value="Chaperone protein dnaJ 1, mitochondrial"/>
    <property type="match status" value="1"/>
</dbReference>
<dbReference type="Pfam" id="PF00226">
    <property type="entry name" value="DnaJ"/>
    <property type="match status" value="1"/>
</dbReference>
<feature type="binding site" evidence="9">
    <location>
        <position position="146"/>
    </location>
    <ligand>
        <name>Zn(2+)</name>
        <dbReference type="ChEBI" id="CHEBI:29105"/>
        <label>1</label>
    </ligand>
</feature>
<dbReference type="GO" id="GO:0008270">
    <property type="term" value="F:zinc ion binding"/>
    <property type="evidence" value="ECO:0007669"/>
    <property type="project" value="UniProtKB-UniRule"/>
</dbReference>
<evidence type="ECO:0000256" key="3">
    <source>
        <dbReference type="ARBA" id="ARBA00022771"/>
    </source>
</evidence>
<feature type="binding site" evidence="9">
    <location>
        <position position="188"/>
    </location>
    <ligand>
        <name>Zn(2+)</name>
        <dbReference type="ChEBI" id="CHEBI:29105"/>
        <label>2</label>
    </ligand>
</feature>
<evidence type="ECO:0000259" key="12">
    <source>
        <dbReference type="PROSITE" id="PS51188"/>
    </source>
</evidence>
<name>A0A8J6N650_9DELT</name>
<dbReference type="EMBL" id="JACNJD010000390">
    <property type="protein sequence ID" value="MBC8179470.1"/>
    <property type="molecule type" value="Genomic_DNA"/>
</dbReference>
<feature type="repeat" description="CXXCXGXG motif" evidence="9">
    <location>
        <begin position="199"/>
        <end position="206"/>
    </location>
</feature>
<evidence type="ECO:0000256" key="7">
    <source>
        <dbReference type="ARBA" id="ARBA00061004"/>
    </source>
</evidence>
<dbReference type="InterPro" id="IPR001305">
    <property type="entry name" value="HSP_DnaJ_Cys-rich_dom"/>
</dbReference>
<organism evidence="13 14">
    <name type="scientific">Candidatus Desulfacyla euxinica</name>
    <dbReference type="NCBI Taxonomy" id="2841693"/>
    <lineage>
        <taxon>Bacteria</taxon>
        <taxon>Deltaproteobacteria</taxon>
        <taxon>Candidatus Desulfacyla</taxon>
    </lineage>
</organism>
<dbReference type="PROSITE" id="PS50076">
    <property type="entry name" value="DNAJ_2"/>
    <property type="match status" value="1"/>
</dbReference>
<dbReference type="AlphaFoldDB" id="A0A8J6N650"/>
<comment type="caution">
    <text evidence="13">The sequence shown here is derived from an EMBL/GenBank/DDBJ whole genome shotgun (WGS) entry which is preliminary data.</text>
</comment>
<comment type="function">
    <text evidence="6 9">Participates actively in the response to hyperosmotic and heat shock by preventing the aggregation of stress-denatured proteins and by disaggregating proteins, also in an autonomous, DnaK-independent fashion. Unfolded proteins bind initially to DnaJ; upon interaction with the DnaJ-bound protein, DnaK hydrolyzes its bound ATP, resulting in the formation of a stable complex. GrpE releases ADP from DnaK; ATP binding to DnaK triggers the release of the substrate protein, thus completing the reaction cycle. Several rounds of ATP-dependent interactions between DnaJ, DnaK and GrpE are required for fully efficient folding. Also involved, together with DnaK and GrpE, in the DNA replication of plasmids through activation of initiation proteins.</text>
</comment>
<dbReference type="HAMAP" id="MF_01152">
    <property type="entry name" value="DnaJ"/>
    <property type="match status" value="1"/>
</dbReference>
<accession>A0A8J6N650</accession>
<dbReference type="GO" id="GO:0031072">
    <property type="term" value="F:heat shock protein binding"/>
    <property type="evidence" value="ECO:0007669"/>
    <property type="project" value="InterPro"/>
</dbReference>
<dbReference type="InterPro" id="IPR012724">
    <property type="entry name" value="DnaJ"/>
</dbReference>
<dbReference type="InterPro" id="IPR018253">
    <property type="entry name" value="DnaJ_domain_CS"/>
</dbReference>
<feature type="repeat" description="CXXCXGXG motif" evidence="9">
    <location>
        <begin position="146"/>
        <end position="153"/>
    </location>
</feature>
<sequence>MTTYRRDYYEILSVSRDCGGEDIKKAYRKMAFKYHPDKNPGDKEAEESFKEAAEAYEVLRDSEKRQVYDQFGHEGLQGTGFRGFNGFEDIFSSFGDIFEGFFGFGSRGGRTRARQGKGLRYDLELTLEQAFHGVEEEISFHRLEACNTCNGTGAAPGNEPRTCPTCQGKGQVIRSQGFFQVSTTCPSCHGQGEIITDPCKDCRGGGKTRVERSISVKIPPGVDTGSQLRLRGEGEAGEHGGPPGDLFVVIHVKEHEFFRREEEELICEIPISFVQATLGDTFMIPMLDNKESHELVIPHGTQPGEVIKIPGKGMASLRGYRKRGDLYVKIIVKIPQKTNQSQRELLEAFAETEDLALSNKKKGSKGFWKKMTQ</sequence>
<keyword evidence="2 9" id="KW-0677">Repeat</keyword>
<comment type="subcellular location">
    <subcellularLocation>
        <location evidence="9">Cytoplasm</location>
    </subcellularLocation>
</comment>
<keyword evidence="3 9" id="KW-0863">Zinc-finger</keyword>
<feature type="domain" description="J" evidence="11">
    <location>
        <begin position="7"/>
        <end position="72"/>
    </location>
</feature>
<dbReference type="Gene3D" id="2.60.260.20">
    <property type="entry name" value="Urease metallochaperone UreE, N-terminal domain"/>
    <property type="match status" value="2"/>
</dbReference>
<keyword evidence="5 9" id="KW-0143">Chaperone</keyword>
<comment type="cofactor">
    <cofactor evidence="9">
        <name>Zn(2+)</name>
        <dbReference type="ChEBI" id="CHEBI:29105"/>
    </cofactor>
    <text evidence="9">Binds 2 Zn(2+) ions per monomer.</text>
</comment>
<evidence type="ECO:0000256" key="6">
    <source>
        <dbReference type="ARBA" id="ARBA00053423"/>
    </source>
</evidence>
<evidence type="ECO:0000256" key="9">
    <source>
        <dbReference type="HAMAP-Rule" id="MF_01152"/>
    </source>
</evidence>
<keyword evidence="9" id="KW-0963">Cytoplasm</keyword>
<dbReference type="CDD" id="cd06257">
    <property type="entry name" value="DnaJ"/>
    <property type="match status" value="1"/>
</dbReference>
<dbReference type="SUPFAM" id="SSF57938">
    <property type="entry name" value="DnaJ/Hsp40 cysteine-rich domain"/>
    <property type="match status" value="1"/>
</dbReference>
<comment type="similarity">
    <text evidence="7 9">Belongs to the DnaJ family.</text>
</comment>
<dbReference type="PRINTS" id="PR00625">
    <property type="entry name" value="JDOMAIN"/>
</dbReference>
<feature type="binding site" evidence="9">
    <location>
        <position position="185"/>
    </location>
    <ligand>
        <name>Zn(2+)</name>
        <dbReference type="ChEBI" id="CHEBI:29105"/>
        <label>2</label>
    </ligand>
</feature>
<dbReference type="CDD" id="cd10719">
    <property type="entry name" value="DnaJ_zf"/>
    <property type="match status" value="1"/>
</dbReference>
<dbReference type="GO" id="GO:0009408">
    <property type="term" value="P:response to heat"/>
    <property type="evidence" value="ECO:0007669"/>
    <property type="project" value="InterPro"/>
</dbReference>
<evidence type="ECO:0000256" key="5">
    <source>
        <dbReference type="ARBA" id="ARBA00023186"/>
    </source>
</evidence>
<evidence type="ECO:0000313" key="13">
    <source>
        <dbReference type="EMBL" id="MBC8179470.1"/>
    </source>
</evidence>
<keyword evidence="9" id="KW-0235">DNA replication</keyword>
<gene>
    <name evidence="9 13" type="primary">dnaJ</name>
    <name evidence="13" type="ORF">H8E19_18860</name>
</gene>
<dbReference type="Pfam" id="PF00684">
    <property type="entry name" value="DnaJ_CXXCXGXG"/>
    <property type="match status" value="1"/>
</dbReference>
<keyword evidence="1 9" id="KW-0479">Metal-binding</keyword>
<feature type="domain" description="CR-type" evidence="12">
    <location>
        <begin position="133"/>
        <end position="211"/>
    </location>
</feature>
<evidence type="ECO:0000256" key="4">
    <source>
        <dbReference type="ARBA" id="ARBA00022833"/>
    </source>
</evidence>
<keyword evidence="4 9" id="KW-0862">Zinc</keyword>
<feature type="binding site" evidence="9">
    <location>
        <position position="149"/>
    </location>
    <ligand>
        <name>Zn(2+)</name>
        <dbReference type="ChEBI" id="CHEBI:29105"/>
        <label>1</label>
    </ligand>
</feature>
<dbReference type="InterPro" id="IPR001623">
    <property type="entry name" value="DnaJ_domain"/>
</dbReference>
<dbReference type="NCBIfam" id="TIGR02349">
    <property type="entry name" value="DnaJ_bact"/>
    <property type="match status" value="1"/>
</dbReference>
<dbReference type="InterPro" id="IPR002939">
    <property type="entry name" value="DnaJ_C"/>
</dbReference>
<dbReference type="PANTHER" id="PTHR43096">
    <property type="entry name" value="DNAJ HOMOLOG 1, MITOCHONDRIAL-RELATED"/>
    <property type="match status" value="1"/>
</dbReference>